<feature type="compositionally biased region" description="Low complexity" evidence="1">
    <location>
        <begin position="157"/>
        <end position="169"/>
    </location>
</feature>
<sequence length="408" mass="42932">MGTCSWRNGSHRSLESARQARLQLTASLACGKRASRHTSGVARRSAERPSKRGRSASPGAPKGIETTSTCAEQCSMPSLRANGALQLSILCEDGSRALLETQKCAVAPETSNSAADMVFDSTAKENGQHCSLAGRAARSEAGRKTASNSGGSGTNFRRGSGSAWRRGAGTQASEGVRKRRCHHKSGGPRSAASGFGFGSKPHRKGNADGVNAGTENVYNEALRRTHKETRPGNVAGERAHFYCEFEAGEKQRRAAHEDVAVADGGREGAGSDVSFGPSEGSSGKSHRAGAANDAAGAGSRLQRDGVREGLRSNAARVGHGRSLGRNCAAAEGKLYRAPGRPQRSHFRPGRSAKNIQGKNAQSSALCGDRGRGRQHGEKSYCQDGGCGTAHCTWHARFGKNLTARRRVR</sequence>
<evidence type="ECO:0000313" key="2">
    <source>
        <dbReference type="EMBL" id="CCD19970.1"/>
    </source>
</evidence>
<proteinExistence type="predicted"/>
<gene>
    <name evidence="2" type="ORF">TvY486_0027220</name>
</gene>
<feature type="compositionally biased region" description="Basic residues" evidence="1">
    <location>
        <begin position="177"/>
        <end position="186"/>
    </location>
</feature>
<feature type="region of interest" description="Disordered" evidence="1">
    <location>
        <begin position="332"/>
        <end position="373"/>
    </location>
</feature>
<feature type="compositionally biased region" description="Polar residues" evidence="1">
    <location>
        <begin position="353"/>
        <end position="364"/>
    </location>
</feature>
<dbReference type="EMBL" id="CAEX01004566">
    <property type="protein sequence ID" value="CCD19970.1"/>
    <property type="molecule type" value="Genomic_DNA"/>
</dbReference>
<protein>
    <submittedName>
        <fullName evidence="2">Uncharacterized protein</fullName>
    </submittedName>
</protein>
<reference evidence="2 3" key="1">
    <citation type="journal article" date="2012" name="Proc. Natl. Acad. Sci. U.S.A.">
        <title>Antigenic diversity is generated by distinct evolutionary mechanisms in African trypanosome species.</title>
        <authorList>
            <person name="Jackson A.P."/>
            <person name="Berry A."/>
            <person name="Aslett M."/>
            <person name="Allison H.C."/>
            <person name="Burton P."/>
            <person name="Vavrova-Anderson J."/>
            <person name="Brown R."/>
            <person name="Browne H."/>
            <person name="Corton N."/>
            <person name="Hauser H."/>
            <person name="Gamble J."/>
            <person name="Gilderthorp R."/>
            <person name="Marcello L."/>
            <person name="McQuillan J."/>
            <person name="Otto T.D."/>
            <person name="Quail M.A."/>
            <person name="Sanders M.J."/>
            <person name="van Tonder A."/>
            <person name="Ginger M.L."/>
            <person name="Field M.C."/>
            <person name="Barry J.D."/>
            <person name="Hertz-Fowler C."/>
            <person name="Berriman M."/>
        </authorList>
    </citation>
    <scope>NUCLEOTIDE SEQUENCE</scope>
    <source>
        <strain evidence="2 3">Y486</strain>
    </source>
</reference>
<keyword evidence="3" id="KW-1185">Reference proteome</keyword>
<feature type="region of interest" description="Disordered" evidence="1">
    <location>
        <begin position="133"/>
        <end position="214"/>
    </location>
</feature>
<dbReference type="Proteomes" id="UP000009027">
    <property type="component" value="Unassembled WGS sequence"/>
</dbReference>
<accession>F9WQY8</accession>
<organism evidence="2 3">
    <name type="scientific">Trypanosoma vivax (strain Y486)</name>
    <dbReference type="NCBI Taxonomy" id="1055687"/>
    <lineage>
        <taxon>Eukaryota</taxon>
        <taxon>Discoba</taxon>
        <taxon>Euglenozoa</taxon>
        <taxon>Kinetoplastea</taxon>
        <taxon>Metakinetoplastina</taxon>
        <taxon>Trypanosomatida</taxon>
        <taxon>Trypanosomatidae</taxon>
        <taxon>Trypanosoma</taxon>
        <taxon>Duttonella</taxon>
    </lineage>
</organism>
<name>F9WQY8_TRYVY</name>
<dbReference type="VEuPathDB" id="TriTrypDB:TvY486_0027220"/>
<dbReference type="AlphaFoldDB" id="F9WQY8"/>
<feature type="region of interest" description="Disordered" evidence="1">
    <location>
        <begin position="31"/>
        <end position="68"/>
    </location>
</feature>
<feature type="compositionally biased region" description="Low complexity" evidence="1">
    <location>
        <begin position="288"/>
        <end position="298"/>
    </location>
</feature>
<evidence type="ECO:0000256" key="1">
    <source>
        <dbReference type="SAM" id="MobiDB-lite"/>
    </source>
</evidence>
<feature type="region of interest" description="Disordered" evidence="1">
    <location>
        <begin position="262"/>
        <end position="305"/>
    </location>
</feature>
<evidence type="ECO:0000313" key="3">
    <source>
        <dbReference type="Proteomes" id="UP000009027"/>
    </source>
</evidence>